<feature type="chain" id="PRO_5032781582" description="M23ase beta-sheet core domain-containing protein" evidence="2">
    <location>
        <begin position="21"/>
        <end position="411"/>
    </location>
</feature>
<gene>
    <name evidence="4" type="ORF">SFSGTM_24470</name>
</gene>
<reference evidence="5" key="1">
    <citation type="submission" date="2019-11" db="EMBL/GenBank/DDBJ databases">
        <title>Isolation and characterization of a novel species in the genus Sulfuriferula.</title>
        <authorList>
            <person name="Mochizuki J."/>
            <person name="Kojima H."/>
            <person name="Fukui M."/>
        </authorList>
    </citation>
    <scope>NUCLEOTIDE SEQUENCE [LARGE SCALE GENOMIC DNA]</scope>
    <source>
        <strain evidence="5">SGTM</strain>
    </source>
</reference>
<dbReference type="Gene3D" id="2.70.70.10">
    <property type="entry name" value="Glucose Permease (Domain IIA)"/>
    <property type="match status" value="1"/>
</dbReference>
<accession>A0A809RIJ9</accession>
<name>A0A809RIJ9_9PROT</name>
<feature type="domain" description="M23ase beta-sheet core" evidence="3">
    <location>
        <begin position="312"/>
        <end position="405"/>
    </location>
</feature>
<dbReference type="FunFam" id="2.70.70.10:FF:000003">
    <property type="entry name" value="Murein hydrolase activator EnvC"/>
    <property type="match status" value="1"/>
</dbReference>
<dbReference type="Pfam" id="PF01551">
    <property type="entry name" value="Peptidase_M23"/>
    <property type="match status" value="1"/>
</dbReference>
<sequence>MKFSQFIFTSMCVLSISAHAVDAPDIAGIHAKIEQLRQQNHEAETNRNQASDALQQSERSISDANRSLYELEQQNTDIEQTLAQLHNQGDSARSAITRQQNALMQLIRQQYLSGQSDATKLLLNGSNPNQTTRNLTYLSYITRARNQLISSLQQNVTQLDQLAIEQQSQQAQLDKIREQREQQRKILELERNKKQQIVKQLGSQIQQQRQQIATLEQDEKRMTKLMQDLAIARKKAEAAAAARAAKEAREAARVAKQSRKSTTNTLPPPTPIKQPYTPNIGLGQLKGRLIMPTHGELIHRFGTPREQGASLWKGLFIKAASGQPVYAVAAGQVVFADWMRGFGNLIIIDHGGGYMSLYSNNETLYKQTGATIKAGETIASVGNTGGSNETGLYFELRYQSQAFDPSPWIAK</sequence>
<dbReference type="AlphaFoldDB" id="A0A809RIJ9"/>
<keyword evidence="5" id="KW-1185">Reference proteome</keyword>
<keyword evidence="2" id="KW-0732">Signal</keyword>
<feature type="signal peptide" evidence="2">
    <location>
        <begin position="1"/>
        <end position="20"/>
    </location>
</feature>
<evidence type="ECO:0000313" key="4">
    <source>
        <dbReference type="EMBL" id="BBP01739.1"/>
    </source>
</evidence>
<feature type="compositionally biased region" description="Polar residues" evidence="1">
    <location>
        <begin position="46"/>
        <end position="59"/>
    </location>
</feature>
<feature type="region of interest" description="Disordered" evidence="1">
    <location>
        <begin position="248"/>
        <end position="278"/>
    </location>
</feature>
<dbReference type="CDD" id="cd12797">
    <property type="entry name" value="M23_peptidase"/>
    <property type="match status" value="1"/>
</dbReference>
<dbReference type="EMBL" id="AP021881">
    <property type="protein sequence ID" value="BBP01739.1"/>
    <property type="molecule type" value="Genomic_DNA"/>
</dbReference>
<dbReference type="GO" id="GO:0004222">
    <property type="term" value="F:metalloendopeptidase activity"/>
    <property type="evidence" value="ECO:0007669"/>
    <property type="project" value="TreeGrafter"/>
</dbReference>
<evidence type="ECO:0000256" key="1">
    <source>
        <dbReference type="SAM" id="MobiDB-lite"/>
    </source>
</evidence>
<dbReference type="SUPFAM" id="SSF51261">
    <property type="entry name" value="Duplicated hybrid motif"/>
    <property type="match status" value="1"/>
</dbReference>
<protein>
    <recommendedName>
        <fullName evidence="3">M23ase beta-sheet core domain-containing protein</fullName>
    </recommendedName>
</protein>
<dbReference type="KEGG" id="sniv:SFSGTM_24470"/>
<dbReference type="PANTHER" id="PTHR21666">
    <property type="entry name" value="PEPTIDASE-RELATED"/>
    <property type="match status" value="1"/>
</dbReference>
<evidence type="ECO:0000256" key="2">
    <source>
        <dbReference type="SAM" id="SignalP"/>
    </source>
</evidence>
<dbReference type="Gene3D" id="6.10.250.3150">
    <property type="match status" value="1"/>
</dbReference>
<dbReference type="Proteomes" id="UP000463939">
    <property type="component" value="Chromosome"/>
</dbReference>
<dbReference type="InterPro" id="IPR016047">
    <property type="entry name" value="M23ase_b-sheet_dom"/>
</dbReference>
<organism evidence="4 5">
    <name type="scientific">Sulfuriferula nivalis</name>
    <dbReference type="NCBI Taxonomy" id="2675298"/>
    <lineage>
        <taxon>Bacteria</taxon>
        <taxon>Pseudomonadati</taxon>
        <taxon>Pseudomonadota</taxon>
        <taxon>Betaproteobacteria</taxon>
        <taxon>Nitrosomonadales</taxon>
        <taxon>Sulfuricellaceae</taxon>
        <taxon>Sulfuriferula</taxon>
    </lineage>
</organism>
<evidence type="ECO:0000313" key="5">
    <source>
        <dbReference type="Proteomes" id="UP000463939"/>
    </source>
</evidence>
<dbReference type="PANTHER" id="PTHR21666:SF270">
    <property type="entry name" value="MUREIN HYDROLASE ACTIVATOR ENVC"/>
    <property type="match status" value="1"/>
</dbReference>
<proteinExistence type="predicted"/>
<feature type="region of interest" description="Disordered" evidence="1">
    <location>
        <begin position="38"/>
        <end position="59"/>
    </location>
</feature>
<dbReference type="InterPro" id="IPR050570">
    <property type="entry name" value="Cell_wall_metabolism_enzyme"/>
</dbReference>
<dbReference type="InterPro" id="IPR011055">
    <property type="entry name" value="Dup_hybrid_motif"/>
</dbReference>
<evidence type="ECO:0000259" key="3">
    <source>
        <dbReference type="Pfam" id="PF01551"/>
    </source>
</evidence>